<dbReference type="PANTHER" id="PTHR30040">
    <property type="entry name" value="THIAMINE BIOSYNTHESIS LIPOPROTEIN APBE"/>
    <property type="match status" value="1"/>
</dbReference>
<dbReference type="SUPFAM" id="SSF143631">
    <property type="entry name" value="ApbE-like"/>
    <property type="match status" value="1"/>
</dbReference>
<keyword evidence="7 10" id="KW-0460">Magnesium</keyword>
<protein>
    <recommendedName>
        <fullName evidence="2 10">FAD:protein FMN transferase</fullName>
        <ecNumber evidence="1 10">2.7.1.180</ecNumber>
    </recommendedName>
    <alternativeName>
        <fullName evidence="8 10">Flavin transferase</fullName>
    </alternativeName>
</protein>
<name>A0A369LEN0_9ACTN</name>
<evidence type="ECO:0000313" key="13">
    <source>
        <dbReference type="Proteomes" id="UP000253975"/>
    </source>
</evidence>
<dbReference type="InterPro" id="IPR003374">
    <property type="entry name" value="ApbE-like_sf"/>
</dbReference>
<evidence type="ECO:0000256" key="9">
    <source>
        <dbReference type="ARBA" id="ARBA00048540"/>
    </source>
</evidence>
<evidence type="ECO:0000256" key="11">
    <source>
        <dbReference type="PIRSR" id="PIRSR006268-2"/>
    </source>
</evidence>
<comment type="similarity">
    <text evidence="10">Belongs to the ApbE family.</text>
</comment>
<dbReference type="GO" id="GO:0016740">
    <property type="term" value="F:transferase activity"/>
    <property type="evidence" value="ECO:0007669"/>
    <property type="project" value="UniProtKB-UniRule"/>
</dbReference>
<accession>A0A369LEN0</accession>
<evidence type="ECO:0000256" key="2">
    <source>
        <dbReference type="ARBA" id="ARBA00016337"/>
    </source>
</evidence>
<feature type="binding site" evidence="11">
    <location>
        <position position="261"/>
    </location>
    <ligand>
        <name>Mg(2+)</name>
        <dbReference type="ChEBI" id="CHEBI:18420"/>
    </ligand>
</feature>
<keyword evidence="5 10" id="KW-0479">Metal-binding</keyword>
<evidence type="ECO:0000256" key="3">
    <source>
        <dbReference type="ARBA" id="ARBA00022630"/>
    </source>
</evidence>
<evidence type="ECO:0000256" key="4">
    <source>
        <dbReference type="ARBA" id="ARBA00022679"/>
    </source>
</evidence>
<evidence type="ECO:0000256" key="10">
    <source>
        <dbReference type="PIRNR" id="PIRNR006268"/>
    </source>
</evidence>
<evidence type="ECO:0000313" key="12">
    <source>
        <dbReference type="EMBL" id="RDB57780.1"/>
    </source>
</evidence>
<dbReference type="PANTHER" id="PTHR30040:SF2">
    <property type="entry name" value="FAD:PROTEIN FMN TRANSFERASE"/>
    <property type="match status" value="1"/>
</dbReference>
<feature type="binding site" evidence="11">
    <location>
        <position position="139"/>
    </location>
    <ligand>
        <name>Mg(2+)</name>
        <dbReference type="ChEBI" id="CHEBI:18420"/>
    </ligand>
</feature>
<evidence type="ECO:0000256" key="5">
    <source>
        <dbReference type="ARBA" id="ARBA00022723"/>
    </source>
</evidence>
<proteinExistence type="inferred from homology"/>
<gene>
    <name evidence="12" type="ORF">C1881_07300</name>
</gene>
<dbReference type="Pfam" id="PF02424">
    <property type="entry name" value="ApbE"/>
    <property type="match status" value="1"/>
</dbReference>
<dbReference type="RefSeq" id="WP_114615871.1">
    <property type="nucleotide sequence ID" value="NZ_PPTO01000011.1"/>
</dbReference>
<keyword evidence="3 10" id="KW-0285">Flavoprotein</keyword>
<dbReference type="PIRSF" id="PIRSF006268">
    <property type="entry name" value="ApbE"/>
    <property type="match status" value="1"/>
</dbReference>
<comment type="caution">
    <text evidence="12">The sequence shown here is derived from an EMBL/GenBank/DDBJ whole genome shotgun (WGS) entry which is preliminary data.</text>
</comment>
<organism evidence="12 13">
    <name type="scientific">Slackia isoflavoniconvertens</name>
    <dbReference type="NCBI Taxonomy" id="572010"/>
    <lineage>
        <taxon>Bacteria</taxon>
        <taxon>Bacillati</taxon>
        <taxon>Actinomycetota</taxon>
        <taxon>Coriobacteriia</taxon>
        <taxon>Eggerthellales</taxon>
        <taxon>Eggerthellaceae</taxon>
        <taxon>Slackia</taxon>
    </lineage>
</organism>
<dbReference type="EC" id="2.7.1.180" evidence="1 10"/>
<evidence type="ECO:0000256" key="1">
    <source>
        <dbReference type="ARBA" id="ARBA00011955"/>
    </source>
</evidence>
<dbReference type="GO" id="GO:0046872">
    <property type="term" value="F:metal ion binding"/>
    <property type="evidence" value="ECO:0007669"/>
    <property type="project" value="UniProtKB-UniRule"/>
</dbReference>
<evidence type="ECO:0000256" key="7">
    <source>
        <dbReference type="ARBA" id="ARBA00022842"/>
    </source>
</evidence>
<dbReference type="EMBL" id="PPTO01000011">
    <property type="protein sequence ID" value="RDB57780.1"/>
    <property type="molecule type" value="Genomic_DNA"/>
</dbReference>
<dbReference type="AlphaFoldDB" id="A0A369LEN0"/>
<feature type="binding site" evidence="11">
    <location>
        <position position="257"/>
    </location>
    <ligand>
        <name>Mg(2+)</name>
        <dbReference type="ChEBI" id="CHEBI:18420"/>
    </ligand>
</feature>
<dbReference type="InterPro" id="IPR024932">
    <property type="entry name" value="ApbE"/>
</dbReference>
<dbReference type="Proteomes" id="UP000253975">
    <property type="component" value="Unassembled WGS sequence"/>
</dbReference>
<dbReference type="Gene3D" id="3.10.520.10">
    <property type="entry name" value="ApbE-like domains"/>
    <property type="match status" value="1"/>
</dbReference>
<keyword evidence="6 10" id="KW-0274">FAD</keyword>
<comment type="catalytic activity">
    <reaction evidence="9 10">
        <text>L-threonyl-[protein] + FAD = FMN-L-threonyl-[protein] + AMP + H(+)</text>
        <dbReference type="Rhea" id="RHEA:36847"/>
        <dbReference type="Rhea" id="RHEA-COMP:11060"/>
        <dbReference type="Rhea" id="RHEA-COMP:11061"/>
        <dbReference type="ChEBI" id="CHEBI:15378"/>
        <dbReference type="ChEBI" id="CHEBI:30013"/>
        <dbReference type="ChEBI" id="CHEBI:57692"/>
        <dbReference type="ChEBI" id="CHEBI:74257"/>
        <dbReference type="ChEBI" id="CHEBI:456215"/>
        <dbReference type="EC" id="2.7.1.180"/>
    </reaction>
</comment>
<reference evidence="12 13" key="1">
    <citation type="journal article" date="2018" name="Elife">
        <title>Discovery and characterization of a prevalent human gut bacterial enzyme sufficient for the inactivation of a family of plant toxins.</title>
        <authorList>
            <person name="Koppel N."/>
            <person name="Bisanz J.E."/>
            <person name="Pandelia M.E."/>
            <person name="Turnbaugh P.J."/>
            <person name="Balskus E.P."/>
        </authorList>
    </citation>
    <scope>NUCLEOTIDE SEQUENCE [LARGE SCALE GENOMIC DNA]</scope>
    <source>
        <strain evidence="12 13">OB21 GAM31</strain>
    </source>
</reference>
<sequence>MQTEEFFLFDTVNTITAPILDASTMAAVKDACLRYEKLFSRFDEQSQLYRINNAHGAPVNVDPELARFIETALSYCEASGDLFDITMGSVTRLWNFKNGTIPNERDARAALAHVDWRNVHVTGSTVQLADPEACLELGGIAKGYIADGVLEILANHGVKHAIVNLGGNVAVMGGRPDGTPWQVGLRQPIASHGTPVTASFAVVGLMSGSVVTSGVYERAFTSNGKAYHHIIDPRTGFPAESDVISATVISRTSLEGDGYSTSLILMGVEGALQFAEQHPEIDIVLVDVRGRVFATPGIGDRVPFRLLSNES</sequence>
<keyword evidence="4 10" id="KW-0808">Transferase</keyword>
<evidence type="ECO:0000256" key="8">
    <source>
        <dbReference type="ARBA" id="ARBA00031306"/>
    </source>
</evidence>
<comment type="cofactor">
    <cofactor evidence="11">
        <name>Mg(2+)</name>
        <dbReference type="ChEBI" id="CHEBI:18420"/>
    </cofactor>
    <cofactor evidence="11">
        <name>Mn(2+)</name>
        <dbReference type="ChEBI" id="CHEBI:29035"/>
    </cofactor>
    <text evidence="11">Magnesium. Can also use manganese.</text>
</comment>
<evidence type="ECO:0000256" key="6">
    <source>
        <dbReference type="ARBA" id="ARBA00022827"/>
    </source>
</evidence>